<dbReference type="PROSITE" id="PS50835">
    <property type="entry name" value="IG_LIKE"/>
    <property type="match status" value="1"/>
</dbReference>
<dbReference type="GO" id="GO:0050808">
    <property type="term" value="P:synapse organization"/>
    <property type="evidence" value="ECO:0007669"/>
    <property type="project" value="TreeGrafter"/>
</dbReference>
<dbReference type="InterPro" id="IPR013783">
    <property type="entry name" value="Ig-like_fold"/>
</dbReference>
<keyword evidence="1" id="KW-0812">Transmembrane</keyword>
<dbReference type="InterPro" id="IPR037448">
    <property type="entry name" value="Zig-8"/>
</dbReference>
<keyword evidence="4" id="KW-1185">Reference proteome</keyword>
<evidence type="ECO:0000313" key="3">
    <source>
        <dbReference type="EMBL" id="KAK0177798.1"/>
    </source>
</evidence>
<dbReference type="GO" id="GO:0032589">
    <property type="term" value="C:neuron projection membrane"/>
    <property type="evidence" value="ECO:0007669"/>
    <property type="project" value="TreeGrafter"/>
</dbReference>
<sequence length="217" mass="24284">MFIADERFQTIYVDGSDTWTLQIKYVQARDEGEYECQISTEQKMSHVVHLSVIVPKIEIIGDRDRYVRTGSTVALHCVINQSVEAPSYVFWYHGGNRVLTDQYGKLAIHSPTQTENGFDSKLVIHNARLEDSGNYTCSPSNLDSASVHLHVLNGEHPAAIQRGISAAPGGCRALWWLAGSVSLSSNQGRRMYVLIVLLAVLLVTYQQSIRLAYNVMR</sequence>
<protein>
    <recommendedName>
        <fullName evidence="2">Ig-like domain-containing protein</fullName>
    </recommendedName>
</protein>
<evidence type="ECO:0000313" key="4">
    <source>
        <dbReference type="Proteomes" id="UP001168990"/>
    </source>
</evidence>
<reference evidence="3" key="2">
    <citation type="submission" date="2023-03" db="EMBL/GenBank/DDBJ databases">
        <authorList>
            <person name="Inwood S.N."/>
            <person name="Skelly J.G."/>
            <person name="Guhlin J."/>
            <person name="Harrop T.W.R."/>
            <person name="Goldson S.G."/>
            <person name="Dearden P.K."/>
        </authorList>
    </citation>
    <scope>NUCLEOTIDE SEQUENCE</scope>
    <source>
        <strain evidence="3">Irish</strain>
        <tissue evidence="3">Whole body</tissue>
    </source>
</reference>
<dbReference type="SUPFAM" id="SSF48726">
    <property type="entry name" value="Immunoglobulin"/>
    <property type="match status" value="2"/>
</dbReference>
<dbReference type="AlphaFoldDB" id="A0AA39FY01"/>
<evidence type="ECO:0000259" key="2">
    <source>
        <dbReference type="PROSITE" id="PS50835"/>
    </source>
</evidence>
<dbReference type="InterPro" id="IPR036179">
    <property type="entry name" value="Ig-like_dom_sf"/>
</dbReference>
<dbReference type="Pfam" id="PF13927">
    <property type="entry name" value="Ig_3"/>
    <property type="match status" value="1"/>
</dbReference>
<proteinExistence type="predicted"/>
<keyword evidence="1" id="KW-1133">Transmembrane helix</keyword>
<dbReference type="InterPro" id="IPR003599">
    <property type="entry name" value="Ig_sub"/>
</dbReference>
<reference evidence="3" key="1">
    <citation type="journal article" date="2023" name="bioRxiv">
        <title>Scaffold-level genome assemblies of two parasitoid biocontrol wasps reveal the parthenogenesis mechanism and an associated novel virus.</title>
        <authorList>
            <person name="Inwood S."/>
            <person name="Skelly J."/>
            <person name="Guhlin J."/>
            <person name="Harrop T."/>
            <person name="Goldson S."/>
            <person name="Dearden P."/>
        </authorList>
    </citation>
    <scope>NUCLEOTIDE SEQUENCE</scope>
    <source>
        <strain evidence="3">Irish</strain>
        <tissue evidence="3">Whole body</tissue>
    </source>
</reference>
<dbReference type="Proteomes" id="UP001168990">
    <property type="component" value="Unassembled WGS sequence"/>
</dbReference>
<dbReference type="SMART" id="SM00408">
    <property type="entry name" value="IGc2"/>
    <property type="match status" value="1"/>
</dbReference>
<organism evidence="3 4">
    <name type="scientific">Microctonus aethiopoides</name>
    <dbReference type="NCBI Taxonomy" id="144406"/>
    <lineage>
        <taxon>Eukaryota</taxon>
        <taxon>Metazoa</taxon>
        <taxon>Ecdysozoa</taxon>
        <taxon>Arthropoda</taxon>
        <taxon>Hexapoda</taxon>
        <taxon>Insecta</taxon>
        <taxon>Pterygota</taxon>
        <taxon>Neoptera</taxon>
        <taxon>Endopterygota</taxon>
        <taxon>Hymenoptera</taxon>
        <taxon>Apocrita</taxon>
        <taxon>Ichneumonoidea</taxon>
        <taxon>Braconidae</taxon>
        <taxon>Euphorinae</taxon>
        <taxon>Microctonus</taxon>
    </lineage>
</organism>
<dbReference type="Gene3D" id="2.60.40.10">
    <property type="entry name" value="Immunoglobulins"/>
    <property type="match status" value="2"/>
</dbReference>
<dbReference type="PANTHER" id="PTHR23279">
    <property type="entry name" value="DEFECTIVE PROBOSCIS EXTENSION RESPONSE DPR -RELATED"/>
    <property type="match status" value="1"/>
</dbReference>
<accession>A0AA39FY01</accession>
<dbReference type="InterPro" id="IPR003598">
    <property type="entry name" value="Ig_sub2"/>
</dbReference>
<evidence type="ECO:0000256" key="1">
    <source>
        <dbReference type="SAM" id="Phobius"/>
    </source>
</evidence>
<gene>
    <name evidence="3" type="ORF">PV328_001809</name>
</gene>
<dbReference type="InterPro" id="IPR007110">
    <property type="entry name" value="Ig-like_dom"/>
</dbReference>
<dbReference type="PANTHER" id="PTHR23279:SF21">
    <property type="entry name" value="DEFECTIVE PROBOSCIS EXTENSION RESPONSE 11, ISOFORM B-RELATED"/>
    <property type="match status" value="1"/>
</dbReference>
<feature type="transmembrane region" description="Helical" evidence="1">
    <location>
        <begin position="191"/>
        <end position="213"/>
    </location>
</feature>
<dbReference type="EMBL" id="JAQQBS010000001">
    <property type="protein sequence ID" value="KAK0177798.1"/>
    <property type="molecule type" value="Genomic_DNA"/>
</dbReference>
<comment type="caution">
    <text evidence="3">The sequence shown here is derived from an EMBL/GenBank/DDBJ whole genome shotgun (WGS) entry which is preliminary data.</text>
</comment>
<name>A0AA39FY01_9HYME</name>
<feature type="domain" description="Ig-like" evidence="2">
    <location>
        <begin position="55"/>
        <end position="148"/>
    </location>
</feature>
<dbReference type="SMART" id="SM00409">
    <property type="entry name" value="IG"/>
    <property type="match status" value="1"/>
</dbReference>
<keyword evidence="1" id="KW-0472">Membrane</keyword>